<protein>
    <submittedName>
        <fullName evidence="1">Uncharacterized protein</fullName>
    </submittedName>
</protein>
<evidence type="ECO:0000313" key="2">
    <source>
        <dbReference type="Proteomes" id="UP001234178"/>
    </source>
</evidence>
<reference evidence="1 2" key="1">
    <citation type="journal article" date="2023" name="Nucleic Acids Res.">
        <title>The hologenome of Daphnia magna reveals possible DNA methylation and microbiome-mediated evolution of the host genome.</title>
        <authorList>
            <person name="Chaturvedi A."/>
            <person name="Li X."/>
            <person name="Dhandapani V."/>
            <person name="Marshall H."/>
            <person name="Kissane S."/>
            <person name="Cuenca-Cambronero M."/>
            <person name="Asole G."/>
            <person name="Calvet F."/>
            <person name="Ruiz-Romero M."/>
            <person name="Marangio P."/>
            <person name="Guigo R."/>
            <person name="Rago D."/>
            <person name="Mirbahai L."/>
            <person name="Eastwood N."/>
            <person name="Colbourne J.K."/>
            <person name="Zhou J."/>
            <person name="Mallon E."/>
            <person name="Orsini L."/>
        </authorList>
    </citation>
    <scope>NUCLEOTIDE SEQUENCE [LARGE SCALE GENOMIC DNA]</scope>
    <source>
        <strain evidence="1">LRV0_1</strain>
    </source>
</reference>
<organism evidence="1 2">
    <name type="scientific">Daphnia magna</name>
    <dbReference type="NCBI Taxonomy" id="35525"/>
    <lineage>
        <taxon>Eukaryota</taxon>
        <taxon>Metazoa</taxon>
        <taxon>Ecdysozoa</taxon>
        <taxon>Arthropoda</taxon>
        <taxon>Crustacea</taxon>
        <taxon>Branchiopoda</taxon>
        <taxon>Diplostraca</taxon>
        <taxon>Cladocera</taxon>
        <taxon>Anomopoda</taxon>
        <taxon>Daphniidae</taxon>
        <taxon>Daphnia</taxon>
    </lineage>
</organism>
<dbReference type="EMBL" id="JAOYFB010000003">
    <property type="protein sequence ID" value="KAK4010837.1"/>
    <property type="molecule type" value="Genomic_DNA"/>
</dbReference>
<comment type="caution">
    <text evidence="1">The sequence shown here is derived from an EMBL/GenBank/DDBJ whole genome shotgun (WGS) entry which is preliminary data.</text>
</comment>
<name>A0ABQ9ZD61_9CRUS</name>
<sequence length="145" mass="17202">MKIDHKLRYDVAETYFIIKMAQEREFLKESHPTTSIHRKPIISSGLYCWCTYRQSGTSRTPGAVDSSSKRQISQLYPLFCSDWLSQPLKIRVQRIMQRNRHLVFREEIIIDPCKQLIMSSISSCWQNKHELFELLIETVRFACFI</sequence>
<dbReference type="Proteomes" id="UP001234178">
    <property type="component" value="Unassembled WGS sequence"/>
</dbReference>
<evidence type="ECO:0000313" key="1">
    <source>
        <dbReference type="EMBL" id="KAK4010837.1"/>
    </source>
</evidence>
<proteinExistence type="predicted"/>
<gene>
    <name evidence="1" type="ORF">OUZ56_019966</name>
</gene>
<accession>A0ABQ9ZD61</accession>
<keyword evidence="2" id="KW-1185">Reference proteome</keyword>